<feature type="transmembrane region" description="Helical" evidence="7">
    <location>
        <begin position="297"/>
        <end position="317"/>
    </location>
</feature>
<dbReference type="InterPro" id="IPR036259">
    <property type="entry name" value="MFS_trans_sf"/>
</dbReference>
<dbReference type="CDD" id="cd17480">
    <property type="entry name" value="MFS_SLC40A1_like"/>
    <property type="match status" value="1"/>
</dbReference>
<feature type="transmembrane region" description="Helical" evidence="7">
    <location>
        <begin position="422"/>
        <end position="444"/>
    </location>
</feature>
<accession>A0A0D1Y1B3</accession>
<evidence type="ECO:0000256" key="3">
    <source>
        <dbReference type="ARBA" id="ARBA00022448"/>
    </source>
</evidence>
<dbReference type="GO" id="GO:0016020">
    <property type="term" value="C:membrane"/>
    <property type="evidence" value="ECO:0007669"/>
    <property type="project" value="UniProtKB-SubCell"/>
</dbReference>
<feature type="transmembrane region" description="Helical" evidence="7">
    <location>
        <begin position="106"/>
        <end position="124"/>
    </location>
</feature>
<keyword evidence="9" id="KW-1185">Reference proteome</keyword>
<sequence>MADESQSISRRLCISHFLSAWNSRTFEFGAVLFLATVYPGTLFYASIYALVRSAFATLFSSRLGAYVDKENRLISIRHSIVWQRVSVIASCALIFVLLILDGKGVLSWLCFGLTIALACVEKLASIGNTVAVERDWVVVVCDNTSIDRGVLNATLRRIDLFCKLVAPVFISFIDAYGTKYAVGVVLGLSGCSIGIEYLAIAQVYHAVPALSTRCRGPPVESTIVDDLNEVGIEASQVEIGGSQSPISNAIRPWIVYASSPVFLASASLSLLYLTVLSTNLHWQTYMLAISYKPLTVSFFRVLAVASELAATWVAPLLMNHIGPIRSGLWSINWQVLSLAPAIVVFSQLRDSQAHVGGATLTAGIIASRLGLWSFDLSVQYLVQDRSPSEARAAFSSCEVALQNLFELLSFLATIVFPDPRQFIYPVLISYGAVSMAAVCFAAFVRKERGHLLHASRCMGGDKKRGKYTPIHLVEPSELEEQAERRVQSELTHADTFSTN</sequence>
<organism evidence="8 9">
    <name type="scientific">Verruconis gallopava</name>
    <dbReference type="NCBI Taxonomy" id="253628"/>
    <lineage>
        <taxon>Eukaryota</taxon>
        <taxon>Fungi</taxon>
        <taxon>Dikarya</taxon>
        <taxon>Ascomycota</taxon>
        <taxon>Pezizomycotina</taxon>
        <taxon>Dothideomycetes</taxon>
        <taxon>Pleosporomycetidae</taxon>
        <taxon>Venturiales</taxon>
        <taxon>Sympoventuriaceae</taxon>
        <taxon>Verruconis</taxon>
    </lineage>
</organism>
<comment type="function">
    <text evidence="7">May be involved in iron transport and iron homeostasis.</text>
</comment>
<keyword evidence="5 7" id="KW-1133">Transmembrane helix</keyword>
<reference evidence="8 9" key="1">
    <citation type="submission" date="2015-01" db="EMBL/GenBank/DDBJ databases">
        <title>The Genome Sequence of Ochroconis gallopava CBS43764.</title>
        <authorList>
            <consortium name="The Broad Institute Genomics Platform"/>
            <person name="Cuomo C."/>
            <person name="de Hoog S."/>
            <person name="Gorbushina A."/>
            <person name="Stielow B."/>
            <person name="Teixiera M."/>
            <person name="Abouelleil A."/>
            <person name="Chapman S.B."/>
            <person name="Priest M."/>
            <person name="Young S.K."/>
            <person name="Wortman J."/>
            <person name="Nusbaum C."/>
            <person name="Birren B."/>
        </authorList>
    </citation>
    <scope>NUCLEOTIDE SEQUENCE [LARGE SCALE GENOMIC DNA]</scope>
    <source>
        <strain evidence="8 9">CBS 43764</strain>
    </source>
</reference>
<dbReference type="AlphaFoldDB" id="A0A0D1Y1B3"/>
<dbReference type="PANTHER" id="PTHR11660">
    <property type="entry name" value="SOLUTE CARRIER FAMILY 40 MEMBER"/>
    <property type="match status" value="1"/>
</dbReference>
<feature type="transmembrane region" description="Helical" evidence="7">
    <location>
        <begin position="354"/>
        <end position="371"/>
    </location>
</feature>
<dbReference type="InParanoid" id="A0A0D1Y1B3"/>
<dbReference type="PANTHER" id="PTHR11660:SF57">
    <property type="entry name" value="SOLUTE CARRIER FAMILY 40 MEMBER"/>
    <property type="match status" value="1"/>
</dbReference>
<evidence type="ECO:0000256" key="2">
    <source>
        <dbReference type="ARBA" id="ARBA00006279"/>
    </source>
</evidence>
<name>A0A0D1Y1B3_9PEZI</name>
<evidence type="ECO:0000313" key="9">
    <source>
        <dbReference type="Proteomes" id="UP000053259"/>
    </source>
</evidence>
<dbReference type="OrthoDB" id="648861at2759"/>
<gene>
    <name evidence="8" type="ORF">PV09_00785</name>
</gene>
<protein>
    <recommendedName>
        <fullName evidence="7">Solute carrier family 40 member</fullName>
    </recommendedName>
</protein>
<evidence type="ECO:0000256" key="7">
    <source>
        <dbReference type="RuleBase" id="RU365065"/>
    </source>
</evidence>
<dbReference type="HOGENOM" id="CLU_020370_5_0_1"/>
<dbReference type="VEuPathDB" id="FungiDB:PV09_00785"/>
<proteinExistence type="inferred from homology"/>
<evidence type="ECO:0000256" key="4">
    <source>
        <dbReference type="ARBA" id="ARBA00022692"/>
    </source>
</evidence>
<dbReference type="GeneID" id="27308758"/>
<comment type="caution">
    <text evidence="7">Lacks conserved residue(s) required for the propagation of feature annotation.</text>
</comment>
<feature type="transmembrane region" description="Helical" evidence="7">
    <location>
        <begin position="81"/>
        <end position="100"/>
    </location>
</feature>
<dbReference type="GO" id="GO:0005381">
    <property type="term" value="F:iron ion transmembrane transporter activity"/>
    <property type="evidence" value="ECO:0007669"/>
    <property type="project" value="UniProtKB-UniRule"/>
</dbReference>
<evidence type="ECO:0000256" key="5">
    <source>
        <dbReference type="ARBA" id="ARBA00022989"/>
    </source>
</evidence>
<comment type="similarity">
    <text evidence="2 7">Belongs to the ferroportin (FP) (TC 2.A.100) family. SLC40A subfamily.</text>
</comment>
<feature type="transmembrane region" description="Helical" evidence="7">
    <location>
        <begin position="28"/>
        <end position="51"/>
    </location>
</feature>
<evidence type="ECO:0000256" key="1">
    <source>
        <dbReference type="ARBA" id="ARBA00004141"/>
    </source>
</evidence>
<evidence type="ECO:0000256" key="6">
    <source>
        <dbReference type="ARBA" id="ARBA00023136"/>
    </source>
</evidence>
<keyword evidence="4 7" id="KW-0812">Transmembrane</keyword>
<dbReference type="InterPro" id="IPR009716">
    <property type="entry name" value="Ferroportin-1"/>
</dbReference>
<dbReference type="Proteomes" id="UP000053259">
    <property type="component" value="Unassembled WGS sequence"/>
</dbReference>
<feature type="transmembrane region" description="Helical" evidence="7">
    <location>
        <begin position="253"/>
        <end position="277"/>
    </location>
</feature>
<dbReference type="STRING" id="253628.A0A0D1Y1B3"/>
<dbReference type="SUPFAM" id="SSF103473">
    <property type="entry name" value="MFS general substrate transporter"/>
    <property type="match status" value="1"/>
</dbReference>
<keyword evidence="3 7" id="KW-0813">Transport</keyword>
<comment type="subcellular location">
    <subcellularLocation>
        <location evidence="1 7">Membrane</location>
        <topology evidence="1 7">Multi-pass membrane protein</topology>
    </subcellularLocation>
</comment>
<keyword evidence="7" id="KW-0406">Ion transport</keyword>
<dbReference type="EMBL" id="KN847530">
    <property type="protein sequence ID" value="KIW08861.1"/>
    <property type="molecule type" value="Genomic_DNA"/>
</dbReference>
<dbReference type="RefSeq" id="XP_016218730.1">
    <property type="nucleotide sequence ID" value="XM_016353577.1"/>
</dbReference>
<feature type="transmembrane region" description="Helical" evidence="7">
    <location>
        <begin position="329"/>
        <end position="348"/>
    </location>
</feature>
<dbReference type="Pfam" id="PF06963">
    <property type="entry name" value="FPN1"/>
    <property type="match status" value="1"/>
</dbReference>
<keyword evidence="6 7" id="KW-0472">Membrane</keyword>
<evidence type="ECO:0000313" key="8">
    <source>
        <dbReference type="EMBL" id="KIW08861.1"/>
    </source>
</evidence>